<dbReference type="InterPro" id="IPR042099">
    <property type="entry name" value="ANL_N_sf"/>
</dbReference>
<dbReference type="GO" id="GO:0005886">
    <property type="term" value="C:plasma membrane"/>
    <property type="evidence" value="ECO:0007669"/>
    <property type="project" value="TreeGrafter"/>
</dbReference>
<comment type="caution">
    <text evidence="8">The sequence shown here is derived from an EMBL/GenBank/DDBJ whole genome shotgun (WGS) entry which is preliminary data.</text>
</comment>
<evidence type="ECO:0000256" key="2">
    <source>
        <dbReference type="ARBA" id="ARBA00022598"/>
    </source>
</evidence>
<dbReference type="Proteomes" id="UP000305238">
    <property type="component" value="Unassembled WGS sequence"/>
</dbReference>
<evidence type="ECO:0000256" key="4">
    <source>
        <dbReference type="ARBA" id="ARBA00023098"/>
    </source>
</evidence>
<dbReference type="GO" id="GO:0016874">
    <property type="term" value="F:ligase activity"/>
    <property type="evidence" value="ECO:0007669"/>
    <property type="project" value="UniProtKB-KW"/>
</dbReference>
<dbReference type="GO" id="GO:0070566">
    <property type="term" value="F:adenylyltransferase activity"/>
    <property type="evidence" value="ECO:0007669"/>
    <property type="project" value="TreeGrafter"/>
</dbReference>
<keyword evidence="3" id="KW-0276">Fatty acid metabolism</keyword>
<dbReference type="CDD" id="cd05931">
    <property type="entry name" value="FAAL"/>
    <property type="match status" value="1"/>
</dbReference>
<dbReference type="Pfam" id="PF23024">
    <property type="entry name" value="AMP-dom_DIP2-like"/>
    <property type="match status" value="1"/>
</dbReference>
<protein>
    <submittedName>
        <fullName evidence="8">Fatty acyl-AMP ligase</fullName>
    </submittedName>
</protein>
<dbReference type="Gene3D" id="3.40.50.12780">
    <property type="entry name" value="N-terminal domain of ligase-like"/>
    <property type="match status" value="1"/>
</dbReference>
<dbReference type="InterPro" id="IPR045851">
    <property type="entry name" value="AMP-bd_C_sf"/>
</dbReference>
<dbReference type="EMBL" id="VCKZ01000071">
    <property type="protein sequence ID" value="TMR40065.1"/>
    <property type="molecule type" value="Genomic_DNA"/>
</dbReference>
<evidence type="ECO:0000259" key="6">
    <source>
        <dbReference type="Pfam" id="PF00501"/>
    </source>
</evidence>
<dbReference type="OrthoDB" id="3671040at2"/>
<name>A0A5S4H497_9ACTN</name>
<dbReference type="Pfam" id="PF00501">
    <property type="entry name" value="AMP-binding"/>
    <property type="match status" value="1"/>
</dbReference>
<dbReference type="InterPro" id="IPR000873">
    <property type="entry name" value="AMP-dep_synth/lig_dom"/>
</dbReference>
<evidence type="ECO:0000313" key="8">
    <source>
        <dbReference type="EMBL" id="TMR40065.1"/>
    </source>
</evidence>
<dbReference type="AlphaFoldDB" id="A0A5S4H497"/>
<feature type="domain" description="AMP-dependent synthetase/ligase" evidence="6">
    <location>
        <begin position="96"/>
        <end position="491"/>
    </location>
</feature>
<dbReference type="PANTHER" id="PTHR22754">
    <property type="entry name" value="DISCO-INTERACTING PROTEIN 2 DIP2 -RELATED"/>
    <property type="match status" value="1"/>
</dbReference>
<dbReference type="PANTHER" id="PTHR22754:SF32">
    <property type="entry name" value="DISCO-INTERACTING PROTEIN 2"/>
    <property type="match status" value="1"/>
</dbReference>
<evidence type="ECO:0000256" key="3">
    <source>
        <dbReference type="ARBA" id="ARBA00022832"/>
    </source>
</evidence>
<feature type="compositionally biased region" description="Basic residues" evidence="5">
    <location>
        <begin position="1"/>
        <end position="14"/>
    </location>
</feature>
<evidence type="ECO:0000313" key="9">
    <source>
        <dbReference type="Proteomes" id="UP000305238"/>
    </source>
</evidence>
<dbReference type="GO" id="GO:0071766">
    <property type="term" value="P:Actinobacterium-type cell wall biogenesis"/>
    <property type="evidence" value="ECO:0007669"/>
    <property type="project" value="UniProtKB-ARBA"/>
</dbReference>
<dbReference type="InterPro" id="IPR025110">
    <property type="entry name" value="AMP-bd_C"/>
</dbReference>
<dbReference type="Gene3D" id="3.30.300.30">
    <property type="match status" value="1"/>
</dbReference>
<gene>
    <name evidence="8" type="ORF">ETD96_12710</name>
</gene>
<evidence type="ECO:0000256" key="5">
    <source>
        <dbReference type="SAM" id="MobiDB-lite"/>
    </source>
</evidence>
<dbReference type="FunFam" id="3.40.50.12780:FF:000013">
    <property type="entry name" value="Long-chain-fatty-acid--AMP ligase FadD32"/>
    <property type="match status" value="1"/>
</dbReference>
<reference evidence="8 9" key="1">
    <citation type="submission" date="2019-05" db="EMBL/GenBank/DDBJ databases">
        <title>Draft genome sequence of Actinomadura geliboluensis A8036.</title>
        <authorList>
            <person name="Saricaoglu S."/>
            <person name="Isik K."/>
        </authorList>
    </citation>
    <scope>NUCLEOTIDE SEQUENCE [LARGE SCALE GENOMIC DNA]</scope>
    <source>
        <strain evidence="8 9">A8036</strain>
    </source>
</reference>
<proteinExistence type="inferred from homology"/>
<dbReference type="GO" id="GO:0006633">
    <property type="term" value="P:fatty acid biosynthetic process"/>
    <property type="evidence" value="ECO:0007669"/>
    <property type="project" value="TreeGrafter"/>
</dbReference>
<feature type="domain" description="AMP-binding enzyme C-terminal" evidence="7">
    <location>
        <begin position="534"/>
        <end position="647"/>
    </location>
</feature>
<keyword evidence="4" id="KW-0443">Lipid metabolism</keyword>
<accession>A0A5S4H497</accession>
<comment type="similarity">
    <text evidence="1">Belongs to the ATP-dependent AMP-binding enzyme family.</text>
</comment>
<evidence type="ECO:0000256" key="1">
    <source>
        <dbReference type="ARBA" id="ARBA00006432"/>
    </source>
</evidence>
<dbReference type="SUPFAM" id="SSF56801">
    <property type="entry name" value="Acetyl-CoA synthetase-like"/>
    <property type="match status" value="1"/>
</dbReference>
<organism evidence="8 9">
    <name type="scientific">Actinomadura geliboluensis</name>
    <dbReference type="NCBI Taxonomy" id="882440"/>
    <lineage>
        <taxon>Bacteria</taxon>
        <taxon>Bacillati</taxon>
        <taxon>Actinomycetota</taxon>
        <taxon>Actinomycetes</taxon>
        <taxon>Streptosporangiales</taxon>
        <taxon>Thermomonosporaceae</taxon>
        <taxon>Actinomadura</taxon>
    </lineage>
</organism>
<keyword evidence="9" id="KW-1185">Reference proteome</keyword>
<keyword evidence="2 8" id="KW-0436">Ligase</keyword>
<evidence type="ECO:0000259" key="7">
    <source>
        <dbReference type="Pfam" id="PF23024"/>
    </source>
</evidence>
<feature type="region of interest" description="Disordered" evidence="5">
    <location>
        <begin position="1"/>
        <end position="44"/>
    </location>
</feature>
<sequence length="663" mass="70861">MAPHARPRTARRGTARSGRTSAHAPSCEHRRGSSAPGRRRPRACSGMPIVQIHGALVCGFLGAPPPGHARHSNVSPDGGWQRMHEHTSFVDLMSARVHEHGDRVAVVHSADPLRPGSEETLTYAELDTGARRAAALLQDRFAAGERVLVLQPTGPGFARAFLACMYAGMIPVSAPPPDGYRRQARRLAAIARDARVAAVLADGTDRDLVSSWAKEQDLEGLDLLSPDSEDLPGADAWRRPPADPRAPALLQYTSGSTDAPKGVVVDHANLLVNARNFARLTGVDPDRAVGGWLPMYHDFGLIGTLLTPLVIGTRSVLMPPLAFLKRPASWLALIDRHDVDTSPAPNFAYDMCVDRVTDEELAGLDLSRWRLAVNGAEPIRAATVRRFTERFAAAGLRPSAMLPGYGMAEATLVVSGNAYRSPVVSPVDPAALERGEFVPAAGDPAAQPLVGCGRPGPVEARICDPDSGEVLPDGRVGEIWVRGRNVARGYWERPEETAEVFGAVAADGEGGFLRTGDLGVLYEGELYVTGRCKELIIVRGRNLYPQDLEAATRDAHPALARGVAAAFSVPAPDEQVVIVRECRARGVDPAGLAEIVAAIRDRVAADFGVPARGVVLVRPGGIARTTSGKIQRRLMREDFLKGRLDAVHADLSPAVRAVVEGAR</sequence>
<dbReference type="InterPro" id="IPR040097">
    <property type="entry name" value="FAAL/FAAC"/>
</dbReference>